<dbReference type="NCBIfam" id="TIGR00360">
    <property type="entry name" value="ComEC_N-term"/>
    <property type="match status" value="1"/>
</dbReference>
<evidence type="ECO:0000256" key="1">
    <source>
        <dbReference type="ARBA" id="ARBA00004651"/>
    </source>
</evidence>
<dbReference type="AlphaFoldDB" id="F5RI80"/>
<evidence type="ECO:0000313" key="8">
    <source>
        <dbReference type="EMBL" id="EGK70062.1"/>
    </source>
</evidence>
<keyword evidence="5 6" id="KW-0472">Membrane</keyword>
<feature type="transmembrane region" description="Helical" evidence="6">
    <location>
        <begin position="483"/>
        <end position="503"/>
    </location>
</feature>
<proteinExistence type="predicted"/>
<keyword evidence="2" id="KW-1003">Cell membrane</keyword>
<dbReference type="InterPro" id="IPR036866">
    <property type="entry name" value="RibonucZ/Hydroxyglut_hydro"/>
</dbReference>
<name>F5RI80_METUF</name>
<comment type="caution">
    <text evidence="8">The sequence shown here is derived from an EMBL/GenBank/DDBJ whole genome shotgun (WGS) entry which is preliminary data.</text>
</comment>
<dbReference type="EMBL" id="AFHG01000059">
    <property type="protein sequence ID" value="EGK70062.1"/>
    <property type="molecule type" value="Genomic_DNA"/>
</dbReference>
<dbReference type="PANTHER" id="PTHR30619:SF1">
    <property type="entry name" value="RECOMBINATION PROTEIN 2"/>
    <property type="match status" value="1"/>
</dbReference>
<dbReference type="Gene3D" id="3.60.15.10">
    <property type="entry name" value="Ribonuclease Z/Hydroxyacylglutathione hydrolase-like"/>
    <property type="match status" value="1"/>
</dbReference>
<evidence type="ECO:0000256" key="4">
    <source>
        <dbReference type="ARBA" id="ARBA00022989"/>
    </source>
</evidence>
<reference evidence="8 9" key="1">
    <citation type="journal article" date="2011" name="J. Bacteriol.">
        <title>Genome sequence of Methyloversatilis universalis FAM5T, a methylotrophic representative of the order Rhodocyclales.</title>
        <authorList>
            <person name="Kittichotirat W."/>
            <person name="Good N.M."/>
            <person name="Hall R."/>
            <person name="Bringel F."/>
            <person name="Lajus A."/>
            <person name="Medigue C."/>
            <person name="Smalley N.E."/>
            <person name="Beck D."/>
            <person name="Bumgarner R."/>
            <person name="Vuilleumier S."/>
            <person name="Kalyuzhnaya M.G."/>
        </authorList>
    </citation>
    <scope>NUCLEOTIDE SEQUENCE [LARGE SCALE GENOMIC DNA]</scope>
    <source>
        <strain evidence="9">ATCC BAA-1314 / JCM 13912 / FAM5</strain>
    </source>
</reference>
<feature type="transmembrane region" description="Helical" evidence="6">
    <location>
        <begin position="451"/>
        <end position="471"/>
    </location>
</feature>
<keyword evidence="9" id="KW-1185">Reference proteome</keyword>
<dbReference type="OrthoDB" id="9761531at2"/>
<organism evidence="8 9">
    <name type="scientific">Methyloversatilis universalis (strain ATCC BAA-1314 / DSM 25237 / JCM 13912 / CCUG 52030 / FAM5)</name>
    <dbReference type="NCBI Taxonomy" id="1000565"/>
    <lineage>
        <taxon>Bacteria</taxon>
        <taxon>Pseudomonadati</taxon>
        <taxon>Pseudomonadota</taxon>
        <taxon>Betaproteobacteria</taxon>
        <taxon>Nitrosomonadales</taxon>
        <taxon>Sterolibacteriaceae</taxon>
        <taxon>Methyloversatilis</taxon>
    </lineage>
</organism>
<feature type="domain" description="Metallo-beta-lactamase" evidence="7">
    <location>
        <begin position="538"/>
        <end position="732"/>
    </location>
</feature>
<evidence type="ECO:0000256" key="3">
    <source>
        <dbReference type="ARBA" id="ARBA00022692"/>
    </source>
</evidence>
<dbReference type="InterPro" id="IPR025405">
    <property type="entry name" value="DUF4131"/>
</dbReference>
<dbReference type="SUPFAM" id="SSF56281">
    <property type="entry name" value="Metallo-hydrolase/oxidoreductase"/>
    <property type="match status" value="1"/>
</dbReference>
<keyword evidence="4 6" id="KW-1133">Transmembrane helix</keyword>
<protein>
    <submittedName>
        <fullName evidence="8">DNA internalization-related competence protein ComEC/Rec2</fullName>
    </submittedName>
</protein>
<dbReference type="CDD" id="cd07731">
    <property type="entry name" value="ComA-like_MBL-fold"/>
    <property type="match status" value="1"/>
</dbReference>
<feature type="transmembrane region" description="Helical" evidence="6">
    <location>
        <begin position="367"/>
        <end position="388"/>
    </location>
</feature>
<evidence type="ECO:0000256" key="5">
    <source>
        <dbReference type="ARBA" id="ARBA00023136"/>
    </source>
</evidence>
<dbReference type="PANTHER" id="PTHR30619">
    <property type="entry name" value="DNA INTERNALIZATION/COMPETENCE PROTEIN COMEC/REC2"/>
    <property type="match status" value="1"/>
</dbReference>
<evidence type="ECO:0000313" key="9">
    <source>
        <dbReference type="Proteomes" id="UP000005019"/>
    </source>
</evidence>
<dbReference type="InterPro" id="IPR052159">
    <property type="entry name" value="Competence_DNA_uptake"/>
</dbReference>
<dbReference type="InterPro" id="IPR004477">
    <property type="entry name" value="ComEC_N"/>
</dbReference>
<evidence type="ECO:0000256" key="6">
    <source>
        <dbReference type="SAM" id="Phobius"/>
    </source>
</evidence>
<dbReference type="RefSeq" id="WP_008064883.1">
    <property type="nucleotide sequence ID" value="NZ_AFHG01000059.1"/>
</dbReference>
<sequence>MLPPLTFALLIACLLASRLPQLPAPGVLAGLGALALLPAAYWRRSASARCVSMLFGGFCLAAGWGHLQLADRLAPALEGQDIDLSGVVVSLPVRIERGRRFEFAVDAPPPGVPSRLMLNWNDARRSEQGEHGEAEPLAATPLPAGSRWQLRVRLKRPHGNMNPHGFDYEGWLFARGIGATGQVRASPPPRMLAAEAAGFEPAVQRLRASVRSRFEHALGVGREEVDAAPWAGVLIALAIGEQRAIPTAQWALFERAGLTHLVSISGLHITMVAALAGWLFTALWRRVPALALRLPAQRAGVAAALVAAAAYCLLAGFGIPAQRTLIMLAIGALALWRGRFASPVDALALALCAVLLAHPLAVIDAGFWLSFGAVALLFYAAAGDVGTAAGPVRRWLRAQAAITVGLAPLTLALFGRVSLIAPLANLIAIPVVSGLVTPLVLMAVVLPFDPLLWLAHALIAWLMTGIAWLTAPDWALWQSAAPPVWAVAAAGLGALCLLAPPGWTGRALALPLMLPVLWVQPERPLHGDMVVTVLDVGQGLAVHVQTAGHDLLFDTGPRYGAEADAGERLVLPYLRAAGVRRLHTLVVSHADSDHSGGAASVLDGLTVDRVLSSVPSHDALRLRRPDTADCAAGQAWQLDGVRFAILHPLPGAVERGARSSNALSCVLRIDAAHGSALMTGDLLADGEAALVAAGAPLAADLLVTPHHGSRTSSTEPFVQAVSAREAVHAMGYRNRFRHPHPAVVARYEAAGSVQRRSDRHGALRYRFAATGFVVESSRERDARYWHNGF</sequence>
<feature type="transmembrane region" description="Helical" evidence="6">
    <location>
        <begin position="400"/>
        <end position="421"/>
    </location>
</feature>
<keyword evidence="3 6" id="KW-0812">Transmembrane</keyword>
<dbReference type="InterPro" id="IPR004797">
    <property type="entry name" value="Competence_ComEC/Rec2"/>
</dbReference>
<dbReference type="eggNOG" id="COG0658">
    <property type="taxonomic scope" value="Bacteria"/>
</dbReference>
<dbReference type="InterPro" id="IPR035681">
    <property type="entry name" value="ComA-like_MBL"/>
</dbReference>
<accession>F5RI80</accession>
<dbReference type="Pfam" id="PF03772">
    <property type="entry name" value="Competence"/>
    <property type="match status" value="1"/>
</dbReference>
<feature type="transmembrane region" description="Helical" evidence="6">
    <location>
        <begin position="300"/>
        <end position="319"/>
    </location>
</feature>
<feature type="transmembrane region" description="Helical" evidence="6">
    <location>
        <begin position="427"/>
        <end position="446"/>
    </location>
</feature>
<dbReference type="GO" id="GO:0030420">
    <property type="term" value="P:establishment of competence for transformation"/>
    <property type="evidence" value="ECO:0007669"/>
    <property type="project" value="InterPro"/>
</dbReference>
<comment type="subcellular location">
    <subcellularLocation>
        <location evidence="1">Cell membrane</location>
        <topology evidence="1">Multi-pass membrane protein</topology>
    </subcellularLocation>
</comment>
<dbReference type="Pfam" id="PF13567">
    <property type="entry name" value="DUF4131"/>
    <property type="match status" value="1"/>
</dbReference>
<evidence type="ECO:0000259" key="7">
    <source>
        <dbReference type="SMART" id="SM00849"/>
    </source>
</evidence>
<dbReference type="InterPro" id="IPR001279">
    <property type="entry name" value="Metallo-B-lactamas"/>
</dbReference>
<dbReference type="GO" id="GO:0005886">
    <property type="term" value="C:plasma membrane"/>
    <property type="evidence" value="ECO:0007669"/>
    <property type="project" value="UniProtKB-SubCell"/>
</dbReference>
<dbReference type="Pfam" id="PF00753">
    <property type="entry name" value="Lactamase_B"/>
    <property type="match status" value="1"/>
</dbReference>
<evidence type="ECO:0000256" key="2">
    <source>
        <dbReference type="ARBA" id="ARBA00022475"/>
    </source>
</evidence>
<dbReference type="eggNOG" id="COG2333">
    <property type="taxonomic scope" value="Bacteria"/>
</dbReference>
<dbReference type="Proteomes" id="UP000005019">
    <property type="component" value="Unassembled WGS sequence"/>
</dbReference>
<dbReference type="NCBIfam" id="TIGR00361">
    <property type="entry name" value="ComEC_Rec2"/>
    <property type="match status" value="1"/>
</dbReference>
<gene>
    <name evidence="8" type="ORF">METUNv1_04030</name>
</gene>
<dbReference type="STRING" id="1000565.METUNv1_04030"/>
<dbReference type="SMART" id="SM00849">
    <property type="entry name" value="Lactamase_B"/>
    <property type="match status" value="1"/>
</dbReference>
<feature type="transmembrane region" description="Helical" evidence="6">
    <location>
        <begin position="258"/>
        <end position="280"/>
    </location>
</feature>